<feature type="domain" description="Tripartite ATP-independent periplasmic transporters DctQ component" evidence="10">
    <location>
        <begin position="31"/>
        <end position="157"/>
    </location>
</feature>
<evidence type="ECO:0000259" key="10">
    <source>
        <dbReference type="Pfam" id="PF04290"/>
    </source>
</evidence>
<reference evidence="11 12" key="1">
    <citation type="submission" date="2024-01" db="EMBL/GenBank/DDBJ databases">
        <title>Complete Genome Sequence of Alkalicoccus halolimnae BZ-SZ-XJ29T, a Moderately Halophilic Bacterium Isolated from a Salt Lake.</title>
        <authorList>
            <person name="Zhao B."/>
        </authorList>
    </citation>
    <scope>NUCLEOTIDE SEQUENCE [LARGE SCALE GENOMIC DNA]</scope>
    <source>
        <strain evidence="11 12">BZ-SZ-XJ29</strain>
    </source>
</reference>
<keyword evidence="12" id="KW-1185">Reference proteome</keyword>
<accession>A0AAJ8N2K2</accession>
<feature type="transmembrane region" description="Helical" evidence="9">
    <location>
        <begin position="20"/>
        <end position="40"/>
    </location>
</feature>
<keyword evidence="4" id="KW-0997">Cell inner membrane</keyword>
<feature type="transmembrane region" description="Helical" evidence="9">
    <location>
        <begin position="60"/>
        <end position="83"/>
    </location>
</feature>
<evidence type="ECO:0000313" key="12">
    <source>
        <dbReference type="Proteomes" id="UP000321816"/>
    </source>
</evidence>
<proteinExistence type="inferred from homology"/>
<dbReference type="EMBL" id="CP144914">
    <property type="protein sequence ID" value="WWD79586.1"/>
    <property type="molecule type" value="Genomic_DNA"/>
</dbReference>
<protein>
    <submittedName>
        <fullName evidence="11">TRAP transporter small permease</fullName>
    </submittedName>
</protein>
<evidence type="ECO:0000256" key="4">
    <source>
        <dbReference type="ARBA" id="ARBA00022519"/>
    </source>
</evidence>
<name>A0AAJ8N2K2_9BACI</name>
<dbReference type="InterPro" id="IPR007387">
    <property type="entry name" value="TRAP_DctQ"/>
</dbReference>
<evidence type="ECO:0000256" key="5">
    <source>
        <dbReference type="ARBA" id="ARBA00022692"/>
    </source>
</evidence>
<dbReference type="GO" id="GO:0005886">
    <property type="term" value="C:plasma membrane"/>
    <property type="evidence" value="ECO:0007669"/>
    <property type="project" value="UniProtKB-SubCell"/>
</dbReference>
<organism evidence="11 12">
    <name type="scientific">Alkalicoccus halolimnae</name>
    <dbReference type="NCBI Taxonomy" id="1667239"/>
    <lineage>
        <taxon>Bacteria</taxon>
        <taxon>Bacillati</taxon>
        <taxon>Bacillota</taxon>
        <taxon>Bacilli</taxon>
        <taxon>Bacillales</taxon>
        <taxon>Bacillaceae</taxon>
        <taxon>Alkalicoccus</taxon>
    </lineage>
</organism>
<keyword evidence="3" id="KW-1003">Cell membrane</keyword>
<evidence type="ECO:0000256" key="8">
    <source>
        <dbReference type="ARBA" id="ARBA00038436"/>
    </source>
</evidence>
<comment type="subcellular location">
    <subcellularLocation>
        <location evidence="1">Cell inner membrane</location>
        <topology evidence="1">Multi-pass membrane protein</topology>
    </subcellularLocation>
</comment>
<keyword evidence="2" id="KW-0813">Transport</keyword>
<keyword evidence="7 9" id="KW-0472">Membrane</keyword>
<dbReference type="KEGG" id="ahal:FTX54_014470"/>
<gene>
    <name evidence="11" type="ORF">FTX54_014470</name>
</gene>
<evidence type="ECO:0000256" key="2">
    <source>
        <dbReference type="ARBA" id="ARBA00022448"/>
    </source>
</evidence>
<dbReference type="AlphaFoldDB" id="A0AAJ8N2K2"/>
<dbReference type="GO" id="GO:0022857">
    <property type="term" value="F:transmembrane transporter activity"/>
    <property type="evidence" value="ECO:0007669"/>
    <property type="project" value="TreeGrafter"/>
</dbReference>
<dbReference type="PANTHER" id="PTHR35011:SF2">
    <property type="entry name" value="2,3-DIKETO-L-GULONATE TRAP TRANSPORTER SMALL PERMEASE PROTEIN YIAM"/>
    <property type="match status" value="1"/>
</dbReference>
<dbReference type="Pfam" id="PF04290">
    <property type="entry name" value="DctQ"/>
    <property type="match status" value="1"/>
</dbReference>
<evidence type="ECO:0000256" key="1">
    <source>
        <dbReference type="ARBA" id="ARBA00004429"/>
    </source>
</evidence>
<dbReference type="GO" id="GO:0015740">
    <property type="term" value="P:C4-dicarboxylate transport"/>
    <property type="evidence" value="ECO:0007669"/>
    <property type="project" value="TreeGrafter"/>
</dbReference>
<sequence length="179" mass="20497">MPQEEKRPPRGKVAVIMRYIEGVSSFLLAVLTVVVFSEVLSRYVFQTPLVFSNEMTQLLFPWMIFVAAIAVTHDDAHLSVSYFRDRLPYFMQKGLYMFSKVVMLIFSVFMIVSSMQFVGNVSGQVMPVLRISSGWLASSVVFSFIFISLVLIYQIYLISTNKMLVPGEEEAYLDMDNDR</sequence>
<comment type="similarity">
    <text evidence="8">Belongs to the TRAP transporter small permease family.</text>
</comment>
<evidence type="ECO:0000256" key="3">
    <source>
        <dbReference type="ARBA" id="ARBA00022475"/>
    </source>
</evidence>
<keyword evidence="6 9" id="KW-1133">Transmembrane helix</keyword>
<keyword evidence="5 9" id="KW-0812">Transmembrane</keyword>
<dbReference type="PANTHER" id="PTHR35011">
    <property type="entry name" value="2,3-DIKETO-L-GULONATE TRAP TRANSPORTER SMALL PERMEASE PROTEIN YIAM"/>
    <property type="match status" value="1"/>
</dbReference>
<feature type="transmembrane region" description="Helical" evidence="9">
    <location>
        <begin position="95"/>
        <end position="115"/>
    </location>
</feature>
<evidence type="ECO:0000256" key="7">
    <source>
        <dbReference type="ARBA" id="ARBA00023136"/>
    </source>
</evidence>
<evidence type="ECO:0000313" key="11">
    <source>
        <dbReference type="EMBL" id="WWD79586.1"/>
    </source>
</evidence>
<evidence type="ECO:0000256" key="9">
    <source>
        <dbReference type="SAM" id="Phobius"/>
    </source>
</evidence>
<dbReference type="InterPro" id="IPR055348">
    <property type="entry name" value="DctQ"/>
</dbReference>
<feature type="transmembrane region" description="Helical" evidence="9">
    <location>
        <begin position="135"/>
        <end position="156"/>
    </location>
</feature>
<dbReference type="RefSeq" id="WP_246125622.1">
    <property type="nucleotide sequence ID" value="NZ_CP144914.1"/>
</dbReference>
<evidence type="ECO:0000256" key="6">
    <source>
        <dbReference type="ARBA" id="ARBA00022989"/>
    </source>
</evidence>
<dbReference type="Proteomes" id="UP000321816">
    <property type="component" value="Chromosome"/>
</dbReference>